<organism evidence="2 3">
    <name type="scientific">Fistulifera solaris</name>
    <name type="common">Oleaginous diatom</name>
    <dbReference type="NCBI Taxonomy" id="1519565"/>
    <lineage>
        <taxon>Eukaryota</taxon>
        <taxon>Sar</taxon>
        <taxon>Stramenopiles</taxon>
        <taxon>Ochrophyta</taxon>
        <taxon>Bacillariophyta</taxon>
        <taxon>Bacillariophyceae</taxon>
        <taxon>Bacillariophycidae</taxon>
        <taxon>Naviculales</taxon>
        <taxon>Naviculaceae</taxon>
        <taxon>Fistulifera</taxon>
    </lineage>
</organism>
<dbReference type="AlphaFoldDB" id="A0A1Z5JC42"/>
<dbReference type="InterPro" id="IPR050167">
    <property type="entry name" value="Ser_Thr_protein_kinase"/>
</dbReference>
<sequence>MSRRSIELDDRLSNDQKTFTLRRTRRGSHEAVTLSKRKVWNKAMAIERVRQIIGTDTPLDLATFDKKELLLGRVLGRGSFSVVEEITSICFLANSSSITSQHREELRLKEEERNFLAQHCLRSSGIGRPSPRYALKRLQTNGDWNGVADLVIESHFLRRLQHPNLIKIRAVSVGDAFHLGFFLVLDRLYCTLQTKLRQWKRDERNLWNCRRSSNMGERLIAAYHLGSALQYLHEQRICHRDIKPENCGFDIRGDIKIFDLGLAREMRNSNADGTYNLSHMTGTLRFMAPEVFQEGKSYNELCDVYSFAILLWQMIVLEQPFRHMNDEQTFVKIVFEKHGRPELAKVHPPRCQALLKKAWHAIPNERPSMSEVCSDLRRMTMEIEFGESGDFETASRRSTFIYDETENGNIMENLSDGSSKKSVK</sequence>
<dbReference type="Proteomes" id="UP000198406">
    <property type="component" value="Unassembled WGS sequence"/>
</dbReference>
<dbReference type="Pfam" id="PF00069">
    <property type="entry name" value="Pkinase"/>
    <property type="match status" value="1"/>
</dbReference>
<dbReference type="SUPFAM" id="SSF56112">
    <property type="entry name" value="Protein kinase-like (PK-like)"/>
    <property type="match status" value="1"/>
</dbReference>
<dbReference type="PROSITE" id="PS50011">
    <property type="entry name" value="PROTEIN_KINASE_DOM"/>
    <property type="match status" value="1"/>
</dbReference>
<dbReference type="GO" id="GO:0005737">
    <property type="term" value="C:cytoplasm"/>
    <property type="evidence" value="ECO:0007669"/>
    <property type="project" value="TreeGrafter"/>
</dbReference>
<proteinExistence type="predicted"/>
<dbReference type="OrthoDB" id="4062651at2759"/>
<gene>
    <name evidence="2" type="ORF">FisN_1Lh053</name>
</gene>
<dbReference type="InterPro" id="IPR011009">
    <property type="entry name" value="Kinase-like_dom_sf"/>
</dbReference>
<dbReference type="SMART" id="SM00220">
    <property type="entry name" value="S_TKc"/>
    <property type="match status" value="1"/>
</dbReference>
<evidence type="ECO:0000259" key="1">
    <source>
        <dbReference type="PROSITE" id="PS50011"/>
    </source>
</evidence>
<dbReference type="Gene3D" id="1.10.510.10">
    <property type="entry name" value="Transferase(Phosphotransferase) domain 1"/>
    <property type="match status" value="1"/>
</dbReference>
<name>A0A1Z5JC42_FISSO</name>
<dbReference type="GO" id="GO:0007165">
    <property type="term" value="P:signal transduction"/>
    <property type="evidence" value="ECO:0007669"/>
    <property type="project" value="TreeGrafter"/>
</dbReference>
<dbReference type="InParanoid" id="A0A1Z5JC42"/>
<dbReference type="GO" id="GO:0004672">
    <property type="term" value="F:protein kinase activity"/>
    <property type="evidence" value="ECO:0007669"/>
    <property type="project" value="InterPro"/>
</dbReference>
<evidence type="ECO:0000313" key="3">
    <source>
        <dbReference type="Proteomes" id="UP000198406"/>
    </source>
</evidence>
<protein>
    <recommendedName>
        <fullName evidence="1">Protein kinase domain-containing protein</fullName>
    </recommendedName>
</protein>
<dbReference type="PANTHER" id="PTHR23257:SF958">
    <property type="entry name" value="SERINE_THREONINE-PROTEIN KINASE WNK4"/>
    <property type="match status" value="1"/>
</dbReference>
<dbReference type="GO" id="GO:0005524">
    <property type="term" value="F:ATP binding"/>
    <property type="evidence" value="ECO:0007669"/>
    <property type="project" value="InterPro"/>
</dbReference>
<dbReference type="InterPro" id="IPR000719">
    <property type="entry name" value="Prot_kinase_dom"/>
</dbReference>
<reference evidence="2 3" key="1">
    <citation type="journal article" date="2015" name="Plant Cell">
        <title>Oil accumulation by the oleaginous diatom Fistulifera solaris as revealed by the genome and transcriptome.</title>
        <authorList>
            <person name="Tanaka T."/>
            <person name="Maeda Y."/>
            <person name="Veluchamy A."/>
            <person name="Tanaka M."/>
            <person name="Abida H."/>
            <person name="Marechal E."/>
            <person name="Bowler C."/>
            <person name="Muto M."/>
            <person name="Sunaga Y."/>
            <person name="Tanaka M."/>
            <person name="Yoshino T."/>
            <person name="Taniguchi T."/>
            <person name="Fukuda Y."/>
            <person name="Nemoto M."/>
            <person name="Matsumoto M."/>
            <person name="Wong P.S."/>
            <person name="Aburatani S."/>
            <person name="Fujibuchi W."/>
        </authorList>
    </citation>
    <scope>NUCLEOTIDE SEQUENCE [LARGE SCALE GENOMIC DNA]</scope>
    <source>
        <strain evidence="2 3">JPCC DA0580</strain>
    </source>
</reference>
<dbReference type="PANTHER" id="PTHR23257">
    <property type="entry name" value="SERINE-THREONINE PROTEIN KINASE"/>
    <property type="match status" value="1"/>
</dbReference>
<dbReference type="EMBL" id="BDSP01000042">
    <property type="protein sequence ID" value="GAX11584.1"/>
    <property type="molecule type" value="Genomic_DNA"/>
</dbReference>
<feature type="domain" description="Protein kinase" evidence="1">
    <location>
        <begin position="69"/>
        <end position="381"/>
    </location>
</feature>
<keyword evidence="3" id="KW-1185">Reference proteome</keyword>
<dbReference type="Gene3D" id="3.30.200.20">
    <property type="entry name" value="Phosphorylase Kinase, domain 1"/>
    <property type="match status" value="1"/>
</dbReference>
<accession>A0A1Z5JC42</accession>
<comment type="caution">
    <text evidence="2">The sequence shown here is derived from an EMBL/GenBank/DDBJ whole genome shotgun (WGS) entry which is preliminary data.</text>
</comment>
<evidence type="ECO:0000313" key="2">
    <source>
        <dbReference type="EMBL" id="GAX11584.1"/>
    </source>
</evidence>